<name>A0A7I8JKL5_SPIIN</name>
<evidence type="ECO:0000313" key="3">
    <source>
        <dbReference type="Proteomes" id="UP001189122"/>
    </source>
</evidence>
<gene>
    <name evidence="2" type="ORF">SI7747_14017141</name>
</gene>
<feature type="transmembrane region" description="Helical" evidence="1">
    <location>
        <begin position="20"/>
        <end position="44"/>
    </location>
</feature>
<keyword evidence="1" id="KW-0472">Membrane</keyword>
<proteinExistence type="predicted"/>
<keyword evidence="1" id="KW-1133">Transmembrane helix</keyword>
<keyword evidence="3" id="KW-1185">Reference proteome</keyword>
<dbReference type="AlphaFoldDB" id="A0A7I8JKL5"/>
<dbReference type="EMBL" id="CACRZD030000014">
    <property type="protein sequence ID" value="CAA6670736.1"/>
    <property type="molecule type" value="Genomic_DNA"/>
</dbReference>
<dbReference type="EMBL" id="LR743601">
    <property type="protein sequence ID" value="CAA2631493.1"/>
    <property type="molecule type" value="Genomic_DNA"/>
</dbReference>
<accession>A0A7I8JKL5</accession>
<protein>
    <submittedName>
        <fullName evidence="2">Uncharacterized protein</fullName>
    </submittedName>
</protein>
<evidence type="ECO:0000313" key="2">
    <source>
        <dbReference type="EMBL" id="CAA2631493.1"/>
    </source>
</evidence>
<reference evidence="2 3" key="1">
    <citation type="submission" date="2019-12" db="EMBL/GenBank/DDBJ databases">
        <authorList>
            <person name="Scholz U."/>
            <person name="Mascher M."/>
            <person name="Fiebig A."/>
        </authorList>
    </citation>
    <scope>NUCLEOTIDE SEQUENCE</scope>
</reference>
<sequence length="58" mass="6361">MGGPTSQPGPQAGRKCSRGGAVSANIILMSTPLFTFFVNFKYIYFSFPSIKFIKNIIL</sequence>
<keyword evidence="1" id="KW-0812">Transmembrane</keyword>
<evidence type="ECO:0000256" key="1">
    <source>
        <dbReference type="SAM" id="Phobius"/>
    </source>
</evidence>
<organism evidence="2">
    <name type="scientific">Spirodela intermedia</name>
    <name type="common">Intermediate duckweed</name>
    <dbReference type="NCBI Taxonomy" id="51605"/>
    <lineage>
        <taxon>Eukaryota</taxon>
        <taxon>Viridiplantae</taxon>
        <taxon>Streptophyta</taxon>
        <taxon>Embryophyta</taxon>
        <taxon>Tracheophyta</taxon>
        <taxon>Spermatophyta</taxon>
        <taxon>Magnoliopsida</taxon>
        <taxon>Liliopsida</taxon>
        <taxon>Araceae</taxon>
        <taxon>Lemnoideae</taxon>
        <taxon>Spirodela</taxon>
    </lineage>
</organism>
<dbReference type="Proteomes" id="UP001189122">
    <property type="component" value="Unassembled WGS sequence"/>
</dbReference>